<keyword evidence="3" id="KW-0472">Membrane</keyword>
<dbReference type="Gene3D" id="2.160.20.10">
    <property type="entry name" value="Single-stranded right-handed beta-helix, Pectin lyase-like"/>
    <property type="match status" value="2"/>
</dbReference>
<keyword evidence="3" id="KW-1133">Transmembrane helix</keyword>
<feature type="region of interest" description="Disordered" evidence="2">
    <location>
        <begin position="602"/>
        <end position="624"/>
    </location>
</feature>
<dbReference type="PANTHER" id="PTHR22990">
    <property type="entry name" value="F-BOX ONLY PROTEIN"/>
    <property type="match status" value="1"/>
</dbReference>
<protein>
    <submittedName>
        <fullName evidence="5">Right-handed parallel beta-helix repeat-containing protein</fullName>
    </submittedName>
</protein>
<dbReference type="SMART" id="SM00710">
    <property type="entry name" value="PbH1"/>
    <property type="match status" value="5"/>
</dbReference>
<gene>
    <name evidence="5" type="ORF">EGH25_05845</name>
</gene>
<evidence type="ECO:0000256" key="3">
    <source>
        <dbReference type="SAM" id="Phobius"/>
    </source>
</evidence>
<dbReference type="RefSeq" id="WP_266086711.1">
    <property type="nucleotide sequence ID" value="NZ_RKLV01000005.1"/>
</dbReference>
<accession>A0A9Q4GG79</accession>
<evidence type="ECO:0000256" key="2">
    <source>
        <dbReference type="SAM" id="MobiDB-lite"/>
    </source>
</evidence>
<dbReference type="InterPro" id="IPR007742">
    <property type="entry name" value="NosD_dom"/>
</dbReference>
<feature type="domain" description="Periplasmic copper-binding protein NosD beta helix" evidence="4">
    <location>
        <begin position="384"/>
        <end position="552"/>
    </location>
</feature>
<dbReference type="Proteomes" id="UP001149411">
    <property type="component" value="Unassembled WGS sequence"/>
</dbReference>
<keyword evidence="6" id="KW-1185">Reference proteome</keyword>
<feature type="transmembrane region" description="Helical" evidence="3">
    <location>
        <begin position="21"/>
        <end position="39"/>
    </location>
</feature>
<proteinExistence type="predicted"/>
<dbReference type="InterPro" id="IPR008719">
    <property type="entry name" value="N2O_reductase_NosL"/>
</dbReference>
<dbReference type="AlphaFoldDB" id="A0A9Q4GG79"/>
<dbReference type="SUPFAM" id="SSF51126">
    <property type="entry name" value="Pectin lyase-like"/>
    <property type="match status" value="1"/>
</dbReference>
<comment type="caution">
    <text evidence="5">The sequence shown here is derived from an EMBL/GenBank/DDBJ whole genome shotgun (WGS) entry which is preliminary data.</text>
</comment>
<dbReference type="InterPro" id="IPR051550">
    <property type="entry name" value="SCF-Subunits/Alg-Epimerases"/>
</dbReference>
<dbReference type="PANTHER" id="PTHR22990:SF15">
    <property type="entry name" value="F-BOX ONLY PROTEIN 10"/>
    <property type="match status" value="1"/>
</dbReference>
<evidence type="ECO:0000256" key="1">
    <source>
        <dbReference type="ARBA" id="ARBA00022737"/>
    </source>
</evidence>
<dbReference type="InterPro" id="IPR006626">
    <property type="entry name" value="PbH1"/>
</dbReference>
<dbReference type="InterPro" id="IPR012334">
    <property type="entry name" value="Pectin_lyas_fold"/>
</dbReference>
<name>A0A9Q4GG79_9EURY</name>
<reference evidence="5" key="1">
    <citation type="submission" date="2022-09" db="EMBL/GenBank/DDBJ databases">
        <title>Haloadaptaus new haloarchaeum isolated from saline soil.</title>
        <authorList>
            <person name="Duran-Viseras A."/>
            <person name="Sanchez-Porro C."/>
            <person name="Ventosa A."/>
        </authorList>
    </citation>
    <scope>NUCLEOTIDE SEQUENCE</scope>
    <source>
        <strain evidence="5">F3-133</strain>
    </source>
</reference>
<dbReference type="Pfam" id="PF05048">
    <property type="entry name" value="NosD"/>
    <property type="match status" value="1"/>
</dbReference>
<dbReference type="EMBL" id="RKLV01000005">
    <property type="protein sequence ID" value="MCX2818869.1"/>
    <property type="molecule type" value="Genomic_DNA"/>
</dbReference>
<evidence type="ECO:0000313" key="6">
    <source>
        <dbReference type="Proteomes" id="UP001149411"/>
    </source>
</evidence>
<evidence type="ECO:0000259" key="4">
    <source>
        <dbReference type="Pfam" id="PF05048"/>
    </source>
</evidence>
<organism evidence="5 6">
    <name type="scientific">Halorutilus salinus</name>
    <dbReference type="NCBI Taxonomy" id="2487751"/>
    <lineage>
        <taxon>Archaea</taxon>
        <taxon>Methanobacteriati</taxon>
        <taxon>Methanobacteriota</taxon>
        <taxon>Stenosarchaea group</taxon>
        <taxon>Halobacteria</taxon>
        <taxon>Halorutilales</taxon>
        <taxon>Halorutilaceae</taxon>
        <taxon>Halorutilus</taxon>
    </lineage>
</organism>
<evidence type="ECO:0000313" key="5">
    <source>
        <dbReference type="EMBL" id="MCX2818869.1"/>
    </source>
</evidence>
<keyword evidence="1" id="KW-0677">Repeat</keyword>
<keyword evidence="3" id="KW-0812">Transmembrane</keyword>
<dbReference type="Pfam" id="PF05573">
    <property type="entry name" value="NosL"/>
    <property type="match status" value="1"/>
</dbReference>
<dbReference type="SUPFAM" id="SSF160387">
    <property type="entry name" value="NosL/MerB-like"/>
    <property type="match status" value="1"/>
</dbReference>
<dbReference type="InterPro" id="IPR011050">
    <property type="entry name" value="Pectin_lyase_fold/virulence"/>
</dbReference>
<sequence length="624" mass="67231">MNQYGYVRVGGIRWQVKPNRRVTVAVAVCLVFVVGVFVVDPGTTPEPVSFEDTVQIGMSDAGMREAEFEGYEVPSAQVFYSQYSFVVGYTGLESFARNVGERRYERVWGVPTKAYVTDFSGTQPSPVGAGFVETSTDPEWTDASDARYVVGAGPVVAFSSEEDARLYADEYGGKVRGYTGVLETEFEEPDIEKAADEVIAGRSRTADEKVRKTHRLLSRNVSVVVGEEHETVQSAVDAAPPNSSVRVPEGVYREHVVVDKPVTLVGEGDARIVGYGNGTVVTVESDGVAVSSVSISGVGNATRGEPMRGGGWDETIQEAYGRSDAAVLFNETERALVHEVTVDTSTTGVLFSEVDDGVVAGTTVNGTEEWVNGFMGVLAIRSPVVVQNSTFNEGRDGVYSHASDGLVVRRNVMRDGRFGVHLMYTSETLIRRNEASGGAIAGIVIMTRPTSNYIVGNEVRDSRNGLSTVGSRSYFADNVLVNNTNGLRMGARASVFTRNVMLGNRYGASASTVLPSNEVTRNDFVRNEVQVTSAEGAMRVWGGNDDGNYWSNAPPGANVFRPTDRVDSSVTSTDGMVTFRRSTAYSLLHGLDTVVPGMRSGGVVDEDPLGKPAVYDRNTTEDTE</sequence>